<gene>
    <name evidence="2" type="ORF">g.106220</name>
</gene>
<feature type="non-terminal residue" evidence="2">
    <location>
        <position position="1"/>
    </location>
</feature>
<feature type="non-terminal residue" evidence="2">
    <location>
        <position position="219"/>
    </location>
</feature>
<feature type="region of interest" description="Disordered" evidence="1">
    <location>
        <begin position="168"/>
        <end position="192"/>
    </location>
</feature>
<dbReference type="AlphaFoldDB" id="A0A1D1XQY8"/>
<protein>
    <submittedName>
        <fullName evidence="2">Uncharacterized protein</fullName>
    </submittedName>
</protein>
<evidence type="ECO:0000256" key="1">
    <source>
        <dbReference type="SAM" id="MobiDB-lite"/>
    </source>
</evidence>
<accession>A0A1D1XQY8</accession>
<name>A0A1D1XQY8_9ARAE</name>
<evidence type="ECO:0000313" key="2">
    <source>
        <dbReference type="EMBL" id="JAT44804.1"/>
    </source>
</evidence>
<sequence length="219" mass="22579">PLFLFSAAGLPPQPAGSACCHQRRLPLRGHLSDSATKPPAASSGICRTSATKQPAASASSTQLQIQHLPARLLPRSAPSPRVSERPAAHASPGRAATTKPCRRWSPLPDPPPAAVGFARRAALPAPPSSATPSAATNCRAKPTRIHPAAAQPAPHRTVLDSATLRRPPLRQPRSLGWPGSGAGAGPRPTPTTPVGTAHLRARHPALDSPCVLCSLLSPC</sequence>
<proteinExistence type="predicted"/>
<feature type="compositionally biased region" description="Polar residues" evidence="1">
    <location>
        <begin position="45"/>
        <end position="65"/>
    </location>
</feature>
<organism evidence="2">
    <name type="scientific">Anthurium amnicola</name>
    <dbReference type="NCBI Taxonomy" id="1678845"/>
    <lineage>
        <taxon>Eukaryota</taxon>
        <taxon>Viridiplantae</taxon>
        <taxon>Streptophyta</taxon>
        <taxon>Embryophyta</taxon>
        <taxon>Tracheophyta</taxon>
        <taxon>Spermatophyta</taxon>
        <taxon>Magnoliopsida</taxon>
        <taxon>Liliopsida</taxon>
        <taxon>Araceae</taxon>
        <taxon>Pothoideae</taxon>
        <taxon>Potheae</taxon>
        <taxon>Anthurium</taxon>
    </lineage>
</organism>
<dbReference type="EMBL" id="GDJX01023132">
    <property type="protein sequence ID" value="JAT44804.1"/>
    <property type="molecule type" value="Transcribed_RNA"/>
</dbReference>
<feature type="region of interest" description="Disordered" evidence="1">
    <location>
        <begin position="29"/>
        <end position="109"/>
    </location>
</feature>
<reference evidence="2" key="1">
    <citation type="submission" date="2015-07" db="EMBL/GenBank/DDBJ databases">
        <title>Transcriptome Assembly of Anthurium amnicola.</title>
        <authorList>
            <person name="Suzuki J."/>
        </authorList>
    </citation>
    <scope>NUCLEOTIDE SEQUENCE</scope>
</reference>